<organism evidence="6 7">
    <name type="scientific">Qingrenia yutianensis</name>
    <dbReference type="NCBI Taxonomy" id="2763676"/>
    <lineage>
        <taxon>Bacteria</taxon>
        <taxon>Bacillati</taxon>
        <taxon>Bacillota</taxon>
        <taxon>Clostridia</taxon>
        <taxon>Eubacteriales</taxon>
        <taxon>Oscillospiraceae</taxon>
        <taxon>Qingrenia</taxon>
    </lineage>
</organism>
<sequence length="197" mass="22981">MTDILGRIKENVKMSELLAKYGFKIEKGGAVCCPFHNEKTPSFKIYKNGTRYHCFGCGESGDVVTFVMKYCGIDFKQAIARINYEFNLNLQGGKNLTLRENVKRSKEIAKRNELKNRIVRLKEVIDIAYSLLCKAERKRRENIPKSNADINEIYVRSLHEIDLYEFEISYYESEVENLERESAELYKRGFSDRHKAV</sequence>
<keyword evidence="1" id="KW-0479">Metal-binding</keyword>
<feature type="coiled-coil region" evidence="4">
    <location>
        <begin position="161"/>
        <end position="188"/>
    </location>
</feature>
<dbReference type="GO" id="GO:0006269">
    <property type="term" value="P:DNA replication, synthesis of primer"/>
    <property type="evidence" value="ECO:0007669"/>
    <property type="project" value="TreeGrafter"/>
</dbReference>
<evidence type="ECO:0000256" key="3">
    <source>
        <dbReference type="ARBA" id="ARBA00022833"/>
    </source>
</evidence>
<dbReference type="Gene3D" id="3.90.580.10">
    <property type="entry name" value="Zinc finger, CHC2-type domain"/>
    <property type="match status" value="1"/>
</dbReference>
<keyword evidence="2" id="KW-0863">Zinc-finger</keyword>
<dbReference type="PANTHER" id="PTHR30313:SF2">
    <property type="entry name" value="DNA PRIMASE"/>
    <property type="match status" value="1"/>
</dbReference>
<dbReference type="PANTHER" id="PTHR30313">
    <property type="entry name" value="DNA PRIMASE"/>
    <property type="match status" value="1"/>
</dbReference>
<dbReference type="Proteomes" id="UP000647416">
    <property type="component" value="Unassembled WGS sequence"/>
</dbReference>
<dbReference type="GO" id="GO:0003677">
    <property type="term" value="F:DNA binding"/>
    <property type="evidence" value="ECO:0007669"/>
    <property type="project" value="InterPro"/>
</dbReference>
<dbReference type="InterPro" id="IPR002694">
    <property type="entry name" value="Znf_CHC2"/>
</dbReference>
<name>A0A926ITL2_9FIRM</name>
<keyword evidence="3" id="KW-0862">Zinc</keyword>
<dbReference type="GO" id="GO:0008270">
    <property type="term" value="F:zinc ion binding"/>
    <property type="evidence" value="ECO:0007669"/>
    <property type="project" value="UniProtKB-KW"/>
</dbReference>
<proteinExistence type="predicted"/>
<evidence type="ECO:0000256" key="2">
    <source>
        <dbReference type="ARBA" id="ARBA00022771"/>
    </source>
</evidence>
<dbReference type="GO" id="GO:0003899">
    <property type="term" value="F:DNA-directed RNA polymerase activity"/>
    <property type="evidence" value="ECO:0007669"/>
    <property type="project" value="InterPro"/>
</dbReference>
<comment type="caution">
    <text evidence="6">The sequence shown here is derived from an EMBL/GenBank/DDBJ whole genome shotgun (WGS) entry which is preliminary data.</text>
</comment>
<dbReference type="RefSeq" id="WP_262432538.1">
    <property type="nucleotide sequence ID" value="NZ_JACRTE010000017.1"/>
</dbReference>
<accession>A0A926ITL2</accession>
<evidence type="ECO:0000256" key="1">
    <source>
        <dbReference type="ARBA" id="ARBA00022723"/>
    </source>
</evidence>
<dbReference type="SUPFAM" id="SSF57783">
    <property type="entry name" value="Zinc beta-ribbon"/>
    <property type="match status" value="1"/>
</dbReference>
<keyword evidence="7" id="KW-1185">Reference proteome</keyword>
<dbReference type="InterPro" id="IPR050219">
    <property type="entry name" value="DnaG_primase"/>
</dbReference>
<dbReference type="InterPro" id="IPR036977">
    <property type="entry name" value="DNA_primase_Znf_CHC2"/>
</dbReference>
<reference evidence="6" key="1">
    <citation type="submission" date="2020-08" db="EMBL/GenBank/DDBJ databases">
        <title>Genome public.</title>
        <authorList>
            <person name="Liu C."/>
            <person name="Sun Q."/>
        </authorList>
    </citation>
    <scope>NUCLEOTIDE SEQUENCE</scope>
    <source>
        <strain evidence="6">NSJ-50</strain>
    </source>
</reference>
<feature type="domain" description="Zinc finger CHC2-type" evidence="5">
    <location>
        <begin position="32"/>
        <end position="83"/>
    </location>
</feature>
<dbReference type="GO" id="GO:0005737">
    <property type="term" value="C:cytoplasm"/>
    <property type="evidence" value="ECO:0007669"/>
    <property type="project" value="TreeGrafter"/>
</dbReference>
<evidence type="ECO:0000259" key="5">
    <source>
        <dbReference type="SMART" id="SM00400"/>
    </source>
</evidence>
<dbReference type="Pfam" id="PF01807">
    <property type="entry name" value="Zn_ribbon_DnaG"/>
    <property type="match status" value="1"/>
</dbReference>
<evidence type="ECO:0000313" key="7">
    <source>
        <dbReference type="Proteomes" id="UP000647416"/>
    </source>
</evidence>
<evidence type="ECO:0000313" key="6">
    <source>
        <dbReference type="EMBL" id="MBC8597226.1"/>
    </source>
</evidence>
<dbReference type="AlphaFoldDB" id="A0A926ITL2"/>
<keyword evidence="4" id="KW-0175">Coiled coil</keyword>
<dbReference type="SMART" id="SM00400">
    <property type="entry name" value="ZnF_CHCC"/>
    <property type="match status" value="1"/>
</dbReference>
<protein>
    <recommendedName>
        <fullName evidence="5">Zinc finger CHC2-type domain-containing protein</fullName>
    </recommendedName>
</protein>
<gene>
    <name evidence="6" type="ORF">H8706_10170</name>
</gene>
<evidence type="ECO:0000256" key="4">
    <source>
        <dbReference type="SAM" id="Coils"/>
    </source>
</evidence>
<dbReference type="EMBL" id="JACRTE010000017">
    <property type="protein sequence ID" value="MBC8597226.1"/>
    <property type="molecule type" value="Genomic_DNA"/>
</dbReference>